<feature type="compositionally biased region" description="Polar residues" evidence="1">
    <location>
        <begin position="104"/>
        <end position="113"/>
    </location>
</feature>
<keyword evidence="2" id="KW-0812">Transmembrane</keyword>
<comment type="caution">
    <text evidence="3">The sequence shown here is derived from an EMBL/GenBank/DDBJ whole genome shotgun (WGS) entry which is preliminary data.</text>
</comment>
<dbReference type="Proteomes" id="UP001362999">
    <property type="component" value="Unassembled WGS sequence"/>
</dbReference>
<reference evidence="3 4" key="1">
    <citation type="journal article" date="2024" name="J Genomics">
        <title>Draft genome sequencing and assembly of Favolaschia claudopus CIRM-BRFM 2984 isolated from oak limbs.</title>
        <authorList>
            <person name="Navarro D."/>
            <person name="Drula E."/>
            <person name="Chaduli D."/>
            <person name="Cazenave R."/>
            <person name="Ahrendt S."/>
            <person name="Wang J."/>
            <person name="Lipzen A."/>
            <person name="Daum C."/>
            <person name="Barry K."/>
            <person name="Grigoriev I.V."/>
            <person name="Favel A."/>
            <person name="Rosso M.N."/>
            <person name="Martin F."/>
        </authorList>
    </citation>
    <scope>NUCLEOTIDE SEQUENCE [LARGE SCALE GENOMIC DNA]</scope>
    <source>
        <strain evidence="3 4">CIRM-BRFM 2984</strain>
    </source>
</reference>
<keyword evidence="4" id="KW-1185">Reference proteome</keyword>
<protein>
    <submittedName>
        <fullName evidence="3">Uncharacterized protein</fullName>
    </submittedName>
</protein>
<organism evidence="3 4">
    <name type="scientific">Favolaschia claudopus</name>
    <dbReference type="NCBI Taxonomy" id="2862362"/>
    <lineage>
        <taxon>Eukaryota</taxon>
        <taxon>Fungi</taxon>
        <taxon>Dikarya</taxon>
        <taxon>Basidiomycota</taxon>
        <taxon>Agaricomycotina</taxon>
        <taxon>Agaricomycetes</taxon>
        <taxon>Agaricomycetidae</taxon>
        <taxon>Agaricales</taxon>
        <taxon>Marasmiineae</taxon>
        <taxon>Mycenaceae</taxon>
        <taxon>Favolaschia</taxon>
    </lineage>
</organism>
<proteinExistence type="predicted"/>
<feature type="region of interest" description="Disordered" evidence="1">
    <location>
        <begin position="335"/>
        <end position="370"/>
    </location>
</feature>
<accession>A0AAW0DMG7</accession>
<feature type="compositionally biased region" description="Pro residues" evidence="1">
    <location>
        <begin position="130"/>
        <end position="145"/>
    </location>
</feature>
<keyword evidence="2" id="KW-1133">Transmembrane helix</keyword>
<dbReference type="AlphaFoldDB" id="A0AAW0DMG7"/>
<gene>
    <name evidence="3" type="ORF">R3P38DRAFT_2861700</name>
</gene>
<dbReference type="EMBL" id="JAWWNJ010000007">
    <property type="protein sequence ID" value="KAK7052738.1"/>
    <property type="molecule type" value="Genomic_DNA"/>
</dbReference>
<keyword evidence="2" id="KW-0472">Membrane</keyword>
<feature type="region of interest" description="Disordered" evidence="1">
    <location>
        <begin position="79"/>
        <end position="203"/>
    </location>
</feature>
<evidence type="ECO:0000313" key="4">
    <source>
        <dbReference type="Proteomes" id="UP001362999"/>
    </source>
</evidence>
<evidence type="ECO:0000256" key="1">
    <source>
        <dbReference type="SAM" id="MobiDB-lite"/>
    </source>
</evidence>
<evidence type="ECO:0000313" key="3">
    <source>
        <dbReference type="EMBL" id="KAK7052738.1"/>
    </source>
</evidence>
<name>A0AAW0DMG7_9AGAR</name>
<feature type="compositionally biased region" description="Low complexity" evidence="1">
    <location>
        <begin position="184"/>
        <end position="203"/>
    </location>
</feature>
<evidence type="ECO:0000256" key="2">
    <source>
        <dbReference type="SAM" id="Phobius"/>
    </source>
</evidence>
<feature type="transmembrane region" description="Helical" evidence="2">
    <location>
        <begin position="20"/>
        <end position="46"/>
    </location>
</feature>
<sequence>MPLLLPRQDPASTSQGKPSGLSFGATFGITFGAVFLVALIAVAIVFGRRRRRLLKKVKAERDSEESQWFDKTKVTVNKTRSIDTERKPKKNSRSDPGQSGHYPTPSQSSTAPLLSTPDRESNSSPRPSTSTPPPVPPKLLIPESPPLLLQSSFMYDPDHHSPNGGIESACMDSAVSPSFPSPSFPSTSTSKSPSSRSQPAAASIAKFTSSHLPVLSQAQRPSAPLALTGVHASIARPTVVPARPRRSLHPFSGTQLLTGAAHPDPDPARMHTAAIMDLPSPFIFGAYPAASSTIDTGPNPNSSAVNNRTTMPPMSAVSEEMDDVVGYYLDEFPSPPDTVDIVSPPSKGSDGTASIRSLPKLPTTAVASTTPPLQIRRNQYAI</sequence>